<organism evidence="1">
    <name type="scientific">Arundo donax</name>
    <name type="common">Giant reed</name>
    <name type="synonym">Donax arundinaceus</name>
    <dbReference type="NCBI Taxonomy" id="35708"/>
    <lineage>
        <taxon>Eukaryota</taxon>
        <taxon>Viridiplantae</taxon>
        <taxon>Streptophyta</taxon>
        <taxon>Embryophyta</taxon>
        <taxon>Tracheophyta</taxon>
        <taxon>Spermatophyta</taxon>
        <taxon>Magnoliopsida</taxon>
        <taxon>Liliopsida</taxon>
        <taxon>Poales</taxon>
        <taxon>Poaceae</taxon>
        <taxon>PACMAD clade</taxon>
        <taxon>Arundinoideae</taxon>
        <taxon>Arundineae</taxon>
        <taxon>Arundo</taxon>
    </lineage>
</organism>
<dbReference type="AlphaFoldDB" id="A0A0A9AAM0"/>
<reference evidence="1" key="2">
    <citation type="journal article" date="2015" name="Data Brief">
        <title>Shoot transcriptome of the giant reed, Arundo donax.</title>
        <authorList>
            <person name="Barrero R.A."/>
            <person name="Guerrero F.D."/>
            <person name="Moolhuijzen P."/>
            <person name="Goolsby J.A."/>
            <person name="Tidwell J."/>
            <person name="Bellgard S.E."/>
            <person name="Bellgard M.I."/>
        </authorList>
    </citation>
    <scope>NUCLEOTIDE SEQUENCE</scope>
    <source>
        <tissue evidence="1">Shoot tissue taken approximately 20 cm above the soil surface</tissue>
    </source>
</reference>
<accession>A0A0A9AAM0</accession>
<name>A0A0A9AAM0_ARUDO</name>
<evidence type="ECO:0000313" key="1">
    <source>
        <dbReference type="EMBL" id="JAD48734.1"/>
    </source>
</evidence>
<protein>
    <submittedName>
        <fullName evidence="1">Uncharacterized protein</fullName>
    </submittedName>
</protein>
<reference evidence="1" key="1">
    <citation type="submission" date="2014-09" db="EMBL/GenBank/DDBJ databases">
        <authorList>
            <person name="Magalhaes I.L.F."/>
            <person name="Oliveira U."/>
            <person name="Santos F.R."/>
            <person name="Vidigal T.H.D.A."/>
            <person name="Brescovit A.D."/>
            <person name="Santos A.J."/>
        </authorList>
    </citation>
    <scope>NUCLEOTIDE SEQUENCE</scope>
    <source>
        <tissue evidence="1">Shoot tissue taken approximately 20 cm above the soil surface</tissue>
    </source>
</reference>
<proteinExistence type="predicted"/>
<dbReference type="EMBL" id="GBRH01249161">
    <property type="protein sequence ID" value="JAD48734.1"/>
    <property type="molecule type" value="Transcribed_RNA"/>
</dbReference>
<sequence length="20" mass="2512">MLLEASVKFFFPLFFSFFFF</sequence>